<dbReference type="PANTHER" id="PTHR46911:SF1">
    <property type="entry name" value="2-ISOPROPYLMALATE SYNTHASE"/>
    <property type="match status" value="1"/>
</dbReference>
<dbReference type="PROSITE" id="PS00816">
    <property type="entry name" value="AIPM_HOMOCIT_SYNTH_2"/>
    <property type="match status" value="1"/>
</dbReference>
<dbReference type="PROSITE" id="PS50991">
    <property type="entry name" value="PYR_CT"/>
    <property type="match status" value="1"/>
</dbReference>
<dbReference type="PROSITE" id="PS00815">
    <property type="entry name" value="AIPM_HOMOCIT_SYNTH_1"/>
    <property type="match status" value="1"/>
</dbReference>
<feature type="domain" description="Pyruvate carboxyltransferase" evidence="6">
    <location>
        <begin position="31"/>
        <end position="305"/>
    </location>
</feature>
<dbReference type="PANTHER" id="PTHR46911">
    <property type="match status" value="1"/>
</dbReference>
<dbReference type="InterPro" id="IPR000891">
    <property type="entry name" value="PYR_CT"/>
</dbReference>
<dbReference type="Gene3D" id="3.20.20.70">
    <property type="entry name" value="Aldolase class I"/>
    <property type="match status" value="1"/>
</dbReference>
<dbReference type="CDD" id="cd07942">
    <property type="entry name" value="DRE_TIM_LeuA"/>
    <property type="match status" value="1"/>
</dbReference>
<dbReference type="InterPro" id="IPR002034">
    <property type="entry name" value="AIPM/Hcit_synth_CS"/>
</dbReference>
<dbReference type="InterPro" id="IPR036230">
    <property type="entry name" value="LeuA_allosteric_dom_sf"/>
</dbReference>
<evidence type="ECO:0000256" key="3">
    <source>
        <dbReference type="ARBA" id="ARBA00012973"/>
    </source>
</evidence>
<keyword evidence="8" id="KW-1185">Reference proteome</keyword>
<dbReference type="NCBIfam" id="NF002991">
    <property type="entry name" value="PRK03739.1"/>
    <property type="match status" value="1"/>
</dbReference>
<keyword evidence="4 5" id="KW-0808">Transferase</keyword>
<reference evidence="8" key="1">
    <citation type="journal article" date="2019" name="Genome Announc.">
        <title>Draft Genome Sequence of Pseudoalteromonas piscicida Strain 36Y ROTHPW, an Hypersaline Seawater Isolate from the South Coast of Sonora, Mexico.</title>
        <authorList>
            <person name="Sanchez-Diaz R."/>
            <person name="Molina-Garza Z.J."/>
            <person name="Cruz-Suarez L.E."/>
            <person name="Selvin J."/>
            <person name="Kiran G.S."/>
            <person name="Ibarra-Gamez J.C."/>
            <person name="Gomez-Gil B."/>
            <person name="Galaviz-Silva L."/>
        </authorList>
    </citation>
    <scope>NUCLEOTIDE SEQUENCE [LARGE SCALE GENOMIC DNA]</scope>
    <source>
        <strain evidence="8">36Y_RITHPW</strain>
    </source>
</reference>
<dbReference type="SUPFAM" id="SSF51569">
    <property type="entry name" value="Aldolase"/>
    <property type="match status" value="1"/>
</dbReference>
<protein>
    <recommendedName>
        <fullName evidence="3">2-isopropylmalate synthase</fullName>
        <ecNumber evidence="3">2.3.3.13</ecNumber>
    </recommendedName>
</protein>
<comment type="similarity">
    <text evidence="2">Belongs to the alpha-IPM synthase/homocitrate synthase family. LeuA type 2 subfamily.</text>
</comment>
<sequence length="559" mass="62835">MTTFHYKKYRCFPPVNLKNRTWPDQLIKKAPIWNSVDLRDGNQALVEPMTVEQKLRMFKLLVKLGFKEIEIGFPAASSADFDFCRYIIDNDLVPDDVVIQAITQAREDLITKTYEALSGVKKGIVLIYNVTSKVQREQVYGHSMEQVISMASDAAQLVQDMSADYPETEWTFHYGLESFTGTELDFAVKVCDAVTDVWKPTPDKKIIMSLPATVEMSTPNIYADQVEYFLRHVKNRESMIVSVHTHNDRGCGVASAELALMAGADRVEGTLLGNGERTGNMDIVTMAMNLYSQGIDPELDLSHMDEIIACVEHCTNIATHPRHPYIGELVYSAFSGGHQHAIRKCLSRYQEGDVWDVAYLPINPKDIGRSYQQLIRINSQSGKGGIAFVLESSFGVKLPRWMQLEFRQVVQDLAEEDGGELAPQDIWGAFEQSYFLPSSDDSRVKKVEERAVAYLVQRLSELERHRDNITDSLKAHGPELLRECFGLDVDLVKLDVGSKEQSFISFVQINVDATRYIGCAIDNSQEEALIKGIVSGVFKIPGVLEQKLEAYGEQPIKVA</sequence>
<dbReference type="Pfam" id="PF00682">
    <property type="entry name" value="HMGL-like"/>
    <property type="match status" value="1"/>
</dbReference>
<dbReference type="SUPFAM" id="SSF89000">
    <property type="entry name" value="post-HMGL domain-like"/>
    <property type="match status" value="1"/>
</dbReference>
<name>A0A2A5JN09_PSEO7</name>
<comment type="catalytic activity">
    <reaction evidence="1">
        <text>3-methyl-2-oxobutanoate + acetyl-CoA + H2O = (2S)-2-isopropylmalate + CoA + H(+)</text>
        <dbReference type="Rhea" id="RHEA:21524"/>
        <dbReference type="ChEBI" id="CHEBI:1178"/>
        <dbReference type="ChEBI" id="CHEBI:11851"/>
        <dbReference type="ChEBI" id="CHEBI:15377"/>
        <dbReference type="ChEBI" id="CHEBI:15378"/>
        <dbReference type="ChEBI" id="CHEBI:57287"/>
        <dbReference type="ChEBI" id="CHEBI:57288"/>
        <dbReference type="EC" id="2.3.3.13"/>
    </reaction>
</comment>
<organism evidence="7 8">
    <name type="scientific">Pseudoalteromonas piscicida</name>
    <dbReference type="NCBI Taxonomy" id="43662"/>
    <lineage>
        <taxon>Bacteria</taxon>
        <taxon>Pseudomonadati</taxon>
        <taxon>Pseudomonadota</taxon>
        <taxon>Gammaproteobacteria</taxon>
        <taxon>Alteromonadales</taxon>
        <taxon>Pseudoalteromonadaceae</taxon>
        <taxon>Pseudoalteromonas</taxon>
    </lineage>
</organism>
<dbReference type="EC" id="2.3.3.13" evidence="3"/>
<dbReference type="AlphaFoldDB" id="A0A2A5JN09"/>
<evidence type="ECO:0000256" key="4">
    <source>
        <dbReference type="ARBA" id="ARBA00022679"/>
    </source>
</evidence>
<dbReference type="OrthoDB" id="9803573at2"/>
<dbReference type="EMBL" id="NKHF01000076">
    <property type="protein sequence ID" value="PCK30719.1"/>
    <property type="molecule type" value="Genomic_DNA"/>
</dbReference>
<dbReference type="Gene3D" id="3.30.160.270">
    <property type="match status" value="1"/>
</dbReference>
<dbReference type="InterPro" id="IPR039371">
    <property type="entry name" value="LeuA_N_DRE-TIM"/>
</dbReference>
<proteinExistence type="inferred from homology"/>
<dbReference type="GO" id="GO:0019752">
    <property type="term" value="P:carboxylic acid metabolic process"/>
    <property type="evidence" value="ECO:0007669"/>
    <property type="project" value="InterPro"/>
</dbReference>
<dbReference type="GO" id="GO:0003852">
    <property type="term" value="F:2-isopropylmalate synthase activity"/>
    <property type="evidence" value="ECO:0007669"/>
    <property type="project" value="UniProtKB-EC"/>
</dbReference>
<evidence type="ECO:0000313" key="8">
    <source>
        <dbReference type="Proteomes" id="UP000228621"/>
    </source>
</evidence>
<evidence type="ECO:0000256" key="2">
    <source>
        <dbReference type="ARBA" id="ARBA00009767"/>
    </source>
</evidence>
<accession>A0A2A5JN09</accession>
<gene>
    <name evidence="7" type="ORF">CEX98_16365</name>
</gene>
<comment type="caution">
    <text evidence="7">The sequence shown here is derived from an EMBL/GenBank/DDBJ whole genome shotgun (WGS) entry which is preliminary data.</text>
</comment>
<evidence type="ECO:0000256" key="1">
    <source>
        <dbReference type="ARBA" id="ARBA00000064"/>
    </source>
</evidence>
<dbReference type="Pfam" id="PF22615">
    <property type="entry name" value="IPMS_D2"/>
    <property type="match status" value="1"/>
</dbReference>
<dbReference type="InterPro" id="IPR054692">
    <property type="entry name" value="LeuA-like_post-cat"/>
</dbReference>
<evidence type="ECO:0000256" key="5">
    <source>
        <dbReference type="RuleBase" id="RU003523"/>
    </source>
</evidence>
<dbReference type="Proteomes" id="UP000228621">
    <property type="component" value="Unassembled WGS sequence"/>
</dbReference>
<dbReference type="InterPro" id="IPR013785">
    <property type="entry name" value="Aldolase_TIM"/>
</dbReference>
<evidence type="ECO:0000259" key="6">
    <source>
        <dbReference type="PROSITE" id="PS50991"/>
    </source>
</evidence>
<evidence type="ECO:0000313" key="7">
    <source>
        <dbReference type="EMBL" id="PCK30719.1"/>
    </source>
</evidence>